<name>A0A495ISM4_WILMA</name>
<dbReference type="RefSeq" id="WP_023957698.1">
    <property type="nucleotide sequence ID" value="NZ_CBCRXS010000019.1"/>
</dbReference>
<dbReference type="Pfam" id="PF03235">
    <property type="entry name" value="GmrSD_N"/>
    <property type="match status" value="1"/>
</dbReference>
<dbReference type="PANTHER" id="PTHR35149">
    <property type="entry name" value="SLL5132 PROTEIN"/>
    <property type="match status" value="1"/>
</dbReference>
<evidence type="ECO:0000313" key="5">
    <source>
        <dbReference type="Proteomes" id="UP000274762"/>
    </source>
</evidence>
<dbReference type="AlphaFoldDB" id="A0A495ISM4"/>
<accession>A0A495ISM4</accession>
<dbReference type="InterPro" id="IPR011089">
    <property type="entry name" value="GmrSD_C"/>
</dbReference>
<feature type="domain" description="GmrSD restriction endonucleases N-terminal" evidence="2">
    <location>
        <begin position="10"/>
        <end position="240"/>
    </location>
</feature>
<evidence type="ECO:0000313" key="4">
    <source>
        <dbReference type="EMBL" id="RKR79796.1"/>
    </source>
</evidence>
<sequence length="701" mass="79698">MEAHPRRLKSVFRSDLRLVVPLFQRPYVWDEEDQWAPLWEDILAAFDRRTDVDTPPHFLGAIVLEQKRGALGSLEVREVIDGQQRLTTLQLFIAALRDTYLAENIKTRLFNHLRKTLENDTDLIERSEEEFKLYPTNRDRAPFVGVMRGEYRDKTSDPSYAQIPRAYLYFRGQLEDLVSACGSEQEVEDALDGLSEVALEHLELVVIDLDVEDNAQVIFETLNARGTALRASDLIKNALFRTLQDGAAGDDGIETLYRTYWEPLESEQWQTEVRVGRLTRPRLDVFVGYFLTVLLQREVQSHQLFPQARGYFDGDKEMAAIFLKEMSRYAAVYAGIDDRTIASKAEKVSLDRLEIVDTTTIMPVLLWLFANSDGAERKRALALLEAYLVRRAICRLTPKNYNRLFLELTRRLESATEEADVVVERFLVGQRSDSGVWPTDAQVVDDMTRLQLYRLLKRDRLQRLLLAIENEMTTDRTEPVPPSKKLSVEHLLPQAWHENWPVDPGDGGAEEERRDELVHTIGNLTLITQKLNASVSNGPWSIKRENLLKHSALTMNRSLPAVWGSDAIAQRSRVLADVATRMWPRPDAAPARELSDNERELRPDRDRAVAASKSSPQRTTGSGTRRRDIGQHIVSAFSELDSGEFLTIREISRTPSEQYPANDPPSDGAISIRLFPKDSRSSTVPGVEGVIVGGRRGARKL</sequence>
<dbReference type="InterPro" id="IPR004919">
    <property type="entry name" value="GmrSD_N"/>
</dbReference>
<comment type="caution">
    <text evidence="4">The sequence shown here is derived from an EMBL/GenBank/DDBJ whole genome shotgun (WGS) entry which is preliminary data.</text>
</comment>
<feature type="compositionally biased region" description="Polar residues" evidence="1">
    <location>
        <begin position="612"/>
        <end position="623"/>
    </location>
</feature>
<organism evidence="4 5">
    <name type="scientific">Williamsia marianensis</name>
    <dbReference type="NCBI Taxonomy" id="85044"/>
    <lineage>
        <taxon>Bacteria</taxon>
        <taxon>Bacillati</taxon>
        <taxon>Actinomycetota</taxon>
        <taxon>Actinomycetes</taxon>
        <taxon>Mycobacteriales</taxon>
        <taxon>Nocardiaceae</taxon>
        <taxon>Williamsia</taxon>
    </lineage>
</organism>
<feature type="compositionally biased region" description="Basic and acidic residues" evidence="1">
    <location>
        <begin position="593"/>
        <end position="608"/>
    </location>
</feature>
<protein>
    <submittedName>
        <fullName evidence="4">Uncharacterized protein DUF1524</fullName>
    </submittedName>
</protein>
<feature type="domain" description="GmrSD restriction endonucleases C-terminal" evidence="3">
    <location>
        <begin position="437"/>
        <end position="577"/>
    </location>
</feature>
<gene>
    <name evidence="4" type="ORF">DFJ75_4935</name>
</gene>
<dbReference type="PANTHER" id="PTHR35149:SF2">
    <property type="entry name" value="DUF262 DOMAIN-CONTAINING PROTEIN"/>
    <property type="match status" value="1"/>
</dbReference>
<evidence type="ECO:0000259" key="3">
    <source>
        <dbReference type="Pfam" id="PF07510"/>
    </source>
</evidence>
<reference evidence="4 5" key="1">
    <citation type="submission" date="2018-10" db="EMBL/GenBank/DDBJ databases">
        <title>Sequencing the genomes of 1000 actinobacteria strains.</title>
        <authorList>
            <person name="Klenk H.-P."/>
        </authorList>
    </citation>
    <scope>NUCLEOTIDE SEQUENCE [LARGE SCALE GENOMIC DNA]</scope>
    <source>
        <strain evidence="4 5">DSM 44343</strain>
    </source>
</reference>
<proteinExistence type="predicted"/>
<evidence type="ECO:0000259" key="2">
    <source>
        <dbReference type="Pfam" id="PF03235"/>
    </source>
</evidence>
<dbReference type="EMBL" id="RBKV01000002">
    <property type="protein sequence ID" value="RKR79796.1"/>
    <property type="molecule type" value="Genomic_DNA"/>
</dbReference>
<dbReference type="Proteomes" id="UP000274762">
    <property type="component" value="Unassembled WGS sequence"/>
</dbReference>
<evidence type="ECO:0000256" key="1">
    <source>
        <dbReference type="SAM" id="MobiDB-lite"/>
    </source>
</evidence>
<feature type="region of interest" description="Disordered" evidence="1">
    <location>
        <begin position="587"/>
        <end position="629"/>
    </location>
</feature>
<dbReference type="Pfam" id="PF07510">
    <property type="entry name" value="GmrSD_C"/>
    <property type="match status" value="1"/>
</dbReference>